<dbReference type="PROSITE" id="PS51186">
    <property type="entry name" value="GNAT"/>
    <property type="match status" value="1"/>
</dbReference>
<evidence type="ECO:0000256" key="1">
    <source>
        <dbReference type="ARBA" id="ARBA00022679"/>
    </source>
</evidence>
<gene>
    <name evidence="4" type="ORF">QU481_19660</name>
</gene>
<dbReference type="Pfam" id="PF00583">
    <property type="entry name" value="Acetyltransf_1"/>
    <property type="match status" value="1"/>
</dbReference>
<feature type="domain" description="N-acetyltransferase" evidence="3">
    <location>
        <begin position="15"/>
        <end position="152"/>
    </location>
</feature>
<dbReference type="InterPro" id="IPR000182">
    <property type="entry name" value="GNAT_dom"/>
</dbReference>
<dbReference type="PANTHER" id="PTHR43877">
    <property type="entry name" value="AMINOALKYLPHOSPHONATE N-ACETYLTRANSFERASE-RELATED-RELATED"/>
    <property type="match status" value="1"/>
</dbReference>
<keyword evidence="1" id="KW-0808">Transferase</keyword>
<dbReference type="EMBL" id="JAUEDK010000051">
    <property type="protein sequence ID" value="MDN0077065.1"/>
    <property type="molecule type" value="Genomic_DNA"/>
</dbReference>
<keyword evidence="2" id="KW-0012">Acyltransferase</keyword>
<evidence type="ECO:0000256" key="2">
    <source>
        <dbReference type="ARBA" id="ARBA00023315"/>
    </source>
</evidence>
<evidence type="ECO:0000259" key="3">
    <source>
        <dbReference type="PROSITE" id="PS51186"/>
    </source>
</evidence>
<protein>
    <submittedName>
        <fullName evidence="4">GNAT family N-acetyltransferase</fullName>
    </submittedName>
</protein>
<dbReference type="SUPFAM" id="SSF55729">
    <property type="entry name" value="Acyl-CoA N-acyltransferases (Nat)"/>
    <property type="match status" value="1"/>
</dbReference>
<organism evidence="4 5">
    <name type="scientific">Crenobacter oryzisoli</name>
    <dbReference type="NCBI Taxonomy" id="3056844"/>
    <lineage>
        <taxon>Bacteria</taxon>
        <taxon>Pseudomonadati</taxon>
        <taxon>Pseudomonadota</taxon>
        <taxon>Betaproteobacteria</taxon>
        <taxon>Neisseriales</taxon>
        <taxon>Neisseriaceae</taxon>
        <taxon>Crenobacter</taxon>
    </lineage>
</organism>
<keyword evidence="5" id="KW-1185">Reference proteome</keyword>
<evidence type="ECO:0000313" key="5">
    <source>
        <dbReference type="Proteomes" id="UP001168540"/>
    </source>
</evidence>
<dbReference type="InterPro" id="IPR050832">
    <property type="entry name" value="Bact_Acetyltransf"/>
</dbReference>
<comment type="caution">
    <text evidence="4">The sequence shown here is derived from an EMBL/GenBank/DDBJ whole genome shotgun (WGS) entry which is preliminary data.</text>
</comment>
<sequence length="152" mass="16986">MNTTRLYAATDAQGQILDPVQLGKALPVHRQLRPRLPADEAGYLTTLARVCADGGRIELALQGDQVVGVALYRIYENTYEGRRLYIDDLVTDEAHRSQGVGSLLLARCEAIAYAAGCRFLTLDSGTHRTDAHRFYFREGMVINAFHFTRELD</sequence>
<dbReference type="CDD" id="cd04301">
    <property type="entry name" value="NAT_SF"/>
    <property type="match status" value="1"/>
</dbReference>
<proteinExistence type="predicted"/>
<accession>A0ABT7XTL3</accession>
<name>A0ABT7XTL3_9NEIS</name>
<dbReference type="RefSeq" id="WP_289831691.1">
    <property type="nucleotide sequence ID" value="NZ_JAUEDK010000051.1"/>
</dbReference>
<reference evidence="4" key="1">
    <citation type="submission" date="2023-06" db="EMBL/GenBank/DDBJ databases">
        <authorList>
            <person name="Zhang S."/>
        </authorList>
    </citation>
    <scope>NUCLEOTIDE SEQUENCE</scope>
    <source>
        <strain evidence="4">SG2303</strain>
    </source>
</reference>
<dbReference type="Proteomes" id="UP001168540">
    <property type="component" value="Unassembled WGS sequence"/>
</dbReference>
<dbReference type="InterPro" id="IPR016181">
    <property type="entry name" value="Acyl_CoA_acyltransferase"/>
</dbReference>
<evidence type="ECO:0000313" key="4">
    <source>
        <dbReference type="EMBL" id="MDN0077065.1"/>
    </source>
</evidence>
<dbReference type="Gene3D" id="3.40.630.30">
    <property type="match status" value="1"/>
</dbReference>